<keyword evidence="6" id="KW-0539">Nucleus</keyword>
<keyword evidence="2 6" id="KW-0479">Metal-binding</keyword>
<dbReference type="GO" id="GO:0008270">
    <property type="term" value="F:zinc ion binding"/>
    <property type="evidence" value="ECO:0007669"/>
    <property type="project" value="UniProtKB-UniRule"/>
</dbReference>
<evidence type="ECO:0000256" key="7">
    <source>
        <dbReference type="SAM" id="MobiDB-lite"/>
    </source>
</evidence>
<gene>
    <name evidence="10" type="primary">LOC105175887</name>
</gene>
<dbReference type="OrthoDB" id="742364at2759"/>
<dbReference type="PANTHER" id="PTHR31669">
    <property type="entry name" value="PROTEIN FAR1-RELATED SEQUENCE 10-RELATED"/>
    <property type="match status" value="1"/>
</dbReference>
<evidence type="ECO:0000256" key="4">
    <source>
        <dbReference type="ARBA" id="ARBA00022833"/>
    </source>
</evidence>
<dbReference type="KEGG" id="sind:105175887"/>
<feature type="region of interest" description="Disordered" evidence="7">
    <location>
        <begin position="119"/>
        <end position="145"/>
    </location>
</feature>
<dbReference type="RefSeq" id="XP_011096824.1">
    <property type="nucleotide sequence ID" value="XM_011098522.2"/>
</dbReference>
<dbReference type="Proteomes" id="UP000504604">
    <property type="component" value="Linkage group LG12"/>
</dbReference>
<dbReference type="InterPro" id="IPR006564">
    <property type="entry name" value="Znf_PMZ"/>
</dbReference>
<keyword evidence="9" id="KW-1185">Reference proteome</keyword>
<reference evidence="10" key="1">
    <citation type="submission" date="2025-08" db="UniProtKB">
        <authorList>
            <consortium name="RefSeq"/>
        </authorList>
    </citation>
    <scope>IDENTIFICATION</scope>
</reference>
<sequence>MRIPLDPPTAENHKHNHLFADTATVEVRSGDQATAVAPEYDRSKLADGDGGETSYRKSLEPHGSMEFESKEDAFNFYKEYASSVGFSAIIKASRRSRISGKFIDAKFVCTRYGSKRGTSLYENSQPADDTASRDPVKKKRGRINRSASKTDCKACLHVKRRQDGRWTISSFLSEHNHELVLDQAGRTSLDICHHNAYALNAVQAKKKKTFISMSPQSGRVQKAEGHATAGSSFYGSRLGFREGDAQVMFEYFSCMQEENPYFFYAMDLDREQHLKNVFWVDAKGRIDYQIFGDVVLFDTMYKKNEFKLPFVPFIGVNNHFQFLLLGSALVADESKSTYVWLMRAWIRSMRGQVPKVILTDQDPALREAIAEVLPGSRHCFCLWHILSKIQEKLGCVIRQHENFMDKFYKCILKAQTEAQFEKRWWKLVDRFDLRTDQWVQSLYDERLRWVPMFMKDIFLAGLSSTQRLDSITSLLDKCLSRKTSLKEFLHQYTIMLQDKYEDEAKADFDTWHRQPGLKSPSPYGKQMAKIYTHAVFKKFQVEVLGVVACHPKLEGKDGPTTTFKVQDFEQNQVHKVIWNEKTADTSCTCRLFEYNGFLCRHVMIILQISGVNNIPGKYILKRWTKDAKKREAVKQIDATVSRNQRYNDLCQRACKLGNEGSLCQETYSIVFTALEAALIKCESINSSVQNVTGPSSPSNDRLHEFEVTRGKFSGKTIKEGIISGKEKGYLNFRPSAVDCSYVSQESVRWMGQLNLRVPTIGGISGNQDIVPVDQLNRIDDCQAHIADLVGQWNSTASSNIAHHLCLERLHETV</sequence>
<comment type="function">
    <text evidence="6">Putative transcription activator involved in regulating light control of development.</text>
</comment>
<protein>
    <recommendedName>
        <fullName evidence="6">Protein FAR1-RELATED SEQUENCE</fullName>
    </recommendedName>
</protein>
<accession>A0A6I9UQ76</accession>
<dbReference type="Pfam" id="PF10551">
    <property type="entry name" value="MULE"/>
    <property type="match status" value="1"/>
</dbReference>
<comment type="similarity">
    <text evidence="1 6">Belongs to the FHY3/FAR1 family.</text>
</comment>
<feature type="region of interest" description="Disordered" evidence="7">
    <location>
        <begin position="39"/>
        <end position="62"/>
    </location>
</feature>
<organism evidence="9 10">
    <name type="scientific">Sesamum indicum</name>
    <name type="common">Oriental sesame</name>
    <name type="synonym">Sesamum orientale</name>
    <dbReference type="NCBI Taxonomy" id="4182"/>
    <lineage>
        <taxon>Eukaryota</taxon>
        <taxon>Viridiplantae</taxon>
        <taxon>Streptophyta</taxon>
        <taxon>Embryophyta</taxon>
        <taxon>Tracheophyta</taxon>
        <taxon>Spermatophyta</taxon>
        <taxon>Magnoliopsida</taxon>
        <taxon>eudicotyledons</taxon>
        <taxon>Gunneridae</taxon>
        <taxon>Pentapetalae</taxon>
        <taxon>asterids</taxon>
        <taxon>lamiids</taxon>
        <taxon>Lamiales</taxon>
        <taxon>Pedaliaceae</taxon>
        <taxon>Sesamum</taxon>
    </lineage>
</organism>
<dbReference type="InterPro" id="IPR031052">
    <property type="entry name" value="FHY3/FAR1"/>
</dbReference>
<dbReference type="GeneID" id="105175887"/>
<dbReference type="GO" id="GO:0006355">
    <property type="term" value="P:regulation of DNA-templated transcription"/>
    <property type="evidence" value="ECO:0007669"/>
    <property type="project" value="UniProtKB-UniRule"/>
</dbReference>
<evidence type="ECO:0000313" key="9">
    <source>
        <dbReference type="Proteomes" id="UP000504604"/>
    </source>
</evidence>
<evidence type="ECO:0000256" key="6">
    <source>
        <dbReference type="RuleBase" id="RU367018"/>
    </source>
</evidence>
<dbReference type="InterPro" id="IPR004330">
    <property type="entry name" value="FAR1_DNA_bnd_dom"/>
</dbReference>
<evidence type="ECO:0000259" key="8">
    <source>
        <dbReference type="PROSITE" id="PS50966"/>
    </source>
</evidence>
<evidence type="ECO:0000256" key="5">
    <source>
        <dbReference type="PROSITE-ProRule" id="PRU00325"/>
    </source>
</evidence>
<evidence type="ECO:0000313" key="10">
    <source>
        <dbReference type="RefSeq" id="XP_011096824.1"/>
    </source>
</evidence>
<dbReference type="InterPro" id="IPR007527">
    <property type="entry name" value="Znf_SWIM"/>
</dbReference>
<dbReference type="PROSITE" id="PS50966">
    <property type="entry name" value="ZF_SWIM"/>
    <property type="match status" value="1"/>
</dbReference>
<keyword evidence="4 6" id="KW-0862">Zinc</keyword>
<dbReference type="AlphaFoldDB" id="A0A6I9UQ76"/>
<keyword evidence="3 5" id="KW-0863">Zinc-finger</keyword>
<evidence type="ECO:0000256" key="3">
    <source>
        <dbReference type="ARBA" id="ARBA00022771"/>
    </source>
</evidence>
<evidence type="ECO:0000256" key="1">
    <source>
        <dbReference type="ARBA" id="ARBA00005889"/>
    </source>
</evidence>
<dbReference type="Pfam" id="PF04434">
    <property type="entry name" value="SWIM"/>
    <property type="match status" value="1"/>
</dbReference>
<proteinExistence type="inferred from homology"/>
<dbReference type="Pfam" id="PF03101">
    <property type="entry name" value="FAR1"/>
    <property type="match status" value="1"/>
</dbReference>
<dbReference type="InterPro" id="IPR018289">
    <property type="entry name" value="MULE_transposase_dom"/>
</dbReference>
<evidence type="ECO:0000256" key="2">
    <source>
        <dbReference type="ARBA" id="ARBA00022723"/>
    </source>
</evidence>
<name>A0A6I9UQ76_SESIN</name>
<dbReference type="SMART" id="SM00575">
    <property type="entry name" value="ZnF_PMZ"/>
    <property type="match status" value="1"/>
</dbReference>
<dbReference type="InParanoid" id="A0A6I9UQ76"/>
<dbReference type="PANTHER" id="PTHR31669:SF62">
    <property type="entry name" value="PROTEIN FAR1-RELATED SEQUENCE 1"/>
    <property type="match status" value="1"/>
</dbReference>
<feature type="domain" description="SWIM-type" evidence="8">
    <location>
        <begin position="574"/>
        <end position="610"/>
    </location>
</feature>
<comment type="subcellular location">
    <subcellularLocation>
        <location evidence="6">Nucleus</location>
    </subcellularLocation>
</comment>
<dbReference type="GO" id="GO:0005634">
    <property type="term" value="C:nucleus"/>
    <property type="evidence" value="ECO:0007669"/>
    <property type="project" value="UniProtKB-SubCell"/>
</dbReference>